<evidence type="ECO:0000313" key="3">
    <source>
        <dbReference type="Proteomes" id="UP000799777"/>
    </source>
</evidence>
<sequence>MARLLRSRVLVERLYVEASVAGQGRGEFGCPWSVDTVDRRSRTTSIVLPPQLPGSSRARNNTSRILSRSEATWARCSFNKHQSSHDTRSVHSRETRERDGGIADKERLCGSLMPSKVLSPSASKNSRHAMRLVCRCRELEVFFEAGMRIIRIPQTDEGKMLKAGMPDMTTPASEVSSDSHPALMRSVQARCISGVAHVVVSQLT</sequence>
<keyword evidence="3" id="KW-1185">Reference proteome</keyword>
<feature type="region of interest" description="Disordered" evidence="1">
    <location>
        <begin position="82"/>
        <end position="104"/>
    </location>
</feature>
<reference evidence="2" key="1">
    <citation type="journal article" date="2020" name="Stud. Mycol.">
        <title>101 Dothideomycetes genomes: a test case for predicting lifestyles and emergence of pathogens.</title>
        <authorList>
            <person name="Haridas S."/>
            <person name="Albert R."/>
            <person name="Binder M."/>
            <person name="Bloem J."/>
            <person name="Labutti K."/>
            <person name="Salamov A."/>
            <person name="Andreopoulos B."/>
            <person name="Baker S."/>
            <person name="Barry K."/>
            <person name="Bills G."/>
            <person name="Bluhm B."/>
            <person name="Cannon C."/>
            <person name="Castanera R."/>
            <person name="Culley D."/>
            <person name="Daum C."/>
            <person name="Ezra D."/>
            <person name="Gonzalez J."/>
            <person name="Henrissat B."/>
            <person name="Kuo A."/>
            <person name="Liang C."/>
            <person name="Lipzen A."/>
            <person name="Lutzoni F."/>
            <person name="Magnuson J."/>
            <person name="Mondo S."/>
            <person name="Nolan M."/>
            <person name="Ohm R."/>
            <person name="Pangilinan J."/>
            <person name="Park H.-J."/>
            <person name="Ramirez L."/>
            <person name="Alfaro M."/>
            <person name="Sun H."/>
            <person name="Tritt A."/>
            <person name="Yoshinaga Y."/>
            <person name="Zwiers L.-H."/>
            <person name="Turgeon B."/>
            <person name="Goodwin S."/>
            <person name="Spatafora J."/>
            <person name="Crous P."/>
            <person name="Grigoriev I."/>
        </authorList>
    </citation>
    <scope>NUCLEOTIDE SEQUENCE</scope>
    <source>
        <strain evidence="2">CBS 110217</strain>
    </source>
</reference>
<name>A0A9P4LN81_9PLEO</name>
<accession>A0A9P4LN81</accession>
<feature type="compositionally biased region" description="Basic and acidic residues" evidence="1">
    <location>
        <begin position="83"/>
        <end position="104"/>
    </location>
</feature>
<dbReference type="EMBL" id="ML978185">
    <property type="protein sequence ID" value="KAF2030960.1"/>
    <property type="molecule type" value="Genomic_DNA"/>
</dbReference>
<evidence type="ECO:0000313" key="2">
    <source>
        <dbReference type="EMBL" id="KAF2030960.1"/>
    </source>
</evidence>
<dbReference type="Proteomes" id="UP000799777">
    <property type="component" value="Unassembled WGS sequence"/>
</dbReference>
<evidence type="ECO:0000256" key="1">
    <source>
        <dbReference type="SAM" id="MobiDB-lite"/>
    </source>
</evidence>
<organism evidence="2 3">
    <name type="scientific">Setomelanomma holmii</name>
    <dbReference type="NCBI Taxonomy" id="210430"/>
    <lineage>
        <taxon>Eukaryota</taxon>
        <taxon>Fungi</taxon>
        <taxon>Dikarya</taxon>
        <taxon>Ascomycota</taxon>
        <taxon>Pezizomycotina</taxon>
        <taxon>Dothideomycetes</taxon>
        <taxon>Pleosporomycetidae</taxon>
        <taxon>Pleosporales</taxon>
        <taxon>Pleosporineae</taxon>
        <taxon>Phaeosphaeriaceae</taxon>
        <taxon>Setomelanomma</taxon>
    </lineage>
</organism>
<proteinExistence type="predicted"/>
<protein>
    <submittedName>
        <fullName evidence="2">Uncharacterized protein</fullName>
    </submittedName>
</protein>
<gene>
    <name evidence="2" type="ORF">EK21DRAFT_88485</name>
</gene>
<dbReference type="AlphaFoldDB" id="A0A9P4LN81"/>
<comment type="caution">
    <text evidence="2">The sequence shown here is derived from an EMBL/GenBank/DDBJ whole genome shotgun (WGS) entry which is preliminary data.</text>
</comment>